<gene>
    <name evidence="13" type="ORF">EST35_0311</name>
</gene>
<dbReference type="InterPro" id="IPR006133">
    <property type="entry name" value="DNA-dir_DNA_pol_B_exonuc"/>
</dbReference>
<keyword evidence="14" id="KW-1185">Reference proteome</keyword>
<dbReference type="CDD" id="cd00081">
    <property type="entry name" value="Hint"/>
    <property type="match status" value="1"/>
</dbReference>
<evidence type="ECO:0000256" key="2">
    <source>
        <dbReference type="ARBA" id="ARBA00012417"/>
    </source>
</evidence>
<reference evidence="14" key="1">
    <citation type="journal article" date="2020" name="bioRxiv">
        <title>Integrative omics analysis of Pseudomonas aeruginosa virus PA5oct highlights the molecular complexity of jumbo phages.</title>
        <authorList>
            <person name="Lood C."/>
            <person name="Danis-Wlodarczyk K."/>
            <person name="Blasdel B.G."/>
            <person name="Jang H.B."/>
            <person name="Vandenheuvel D."/>
            <person name="Briers Y."/>
            <person name="Noben J.-P."/>
            <person name="van Noort V."/>
            <person name="Drulis-Kawa Z."/>
            <person name="Lavigne R."/>
        </authorList>
    </citation>
    <scope>NUCLEOTIDE SEQUENCE [LARGE SCALE GENOMIC DNA]</scope>
</reference>
<evidence type="ECO:0000256" key="1">
    <source>
        <dbReference type="ARBA" id="ARBA00005755"/>
    </source>
</evidence>
<dbReference type="GO" id="GO:0004518">
    <property type="term" value="F:nuclease activity"/>
    <property type="evidence" value="ECO:0007669"/>
    <property type="project" value="UniProtKB-KW"/>
</dbReference>
<dbReference type="InterPro" id="IPR036844">
    <property type="entry name" value="Hint_dom_sf"/>
</dbReference>
<dbReference type="GO" id="GO:0039693">
    <property type="term" value="P:viral DNA genome replication"/>
    <property type="evidence" value="ECO:0007669"/>
    <property type="project" value="UniProtKB-KW"/>
</dbReference>
<sequence>MYIDIFEDKKNEILLVAERSAGKRIYKQYPIDHTYYILDANGPYKDIFGNNAKAIKPSSINEKMTQMKMLDFSQTCEIDVRPEFRCLEVNYKNAPMPNLHVAFFDIETAFDQKRGYADPADPFNPIISISVYLQWMQQMVCLALAPETILPEDAQRIASEVGETIICKNEKEMLSMFIDLVEDADILSGWNSERFDIPYTFNRIVKLLGKNELRKLCLWNLMPKKRNIEQEGGSSFVTFETFGRIHLDYLQLYKKYNYEERHSYSLDSISEIELGERKVPYNGTLDKLYKYDFKKFLEYNIQDTRLLDKLDRKLKYIDLASTIAHSNCIPIPTVMGAVATTEQAIIIEAHNNGMVVPSRQRFKNNDTLKAAGGWVAYPKVGLHRDIGSSDLNSLYPSVLRALNMSPETIVGQVRLTLTNPAIEEWCAKGGTKHTFAAWWNDRFTTLEMEYVLNKDRGTILTLDMADGRSFELSGAEIYELVFNSGQNWHISANGTIFTQDRAGVIPLLLTRWYAERKGMQKIASDYNSLDKEHHSDKTVFLEDKSVLDGICVGEVELADHYNINDVYVAATLKNLVESKNWQEVAIYMKKYGLEVSSDNSIVMSDSHMQNEYYEYWDKAQLVRKIGLNSLYGGLLNEHSRFYDKRLGQSTTLTGRCITRHMASKTNEMFTGIYDHEGDCVIYGDTDSVDGSTILNTSLGKITIEELFNVSDKHVVHAEKEFASNEDVMVMSWDNSAKQPYMGHINYVYRHEVEKELFEIEDNSGNKVIVTEDHSIMVIRNAELLEVKPTDLTDSDIILSIVYE</sequence>
<evidence type="ECO:0000313" key="14">
    <source>
        <dbReference type="Proteomes" id="UP000316733"/>
    </source>
</evidence>
<dbReference type="InterPro" id="IPR003587">
    <property type="entry name" value="Hint_dom_N"/>
</dbReference>
<dbReference type="PANTHER" id="PTHR10322">
    <property type="entry name" value="DNA POLYMERASE CATALYTIC SUBUNIT"/>
    <property type="match status" value="1"/>
</dbReference>
<dbReference type="Gene3D" id="3.90.1600.10">
    <property type="entry name" value="Palm domain of DNA polymerase"/>
    <property type="match status" value="1"/>
</dbReference>
<dbReference type="SUPFAM" id="SSF51294">
    <property type="entry name" value="Hedgehog/intein (Hint) domain"/>
    <property type="match status" value="1"/>
</dbReference>
<dbReference type="Pfam" id="PF14890">
    <property type="entry name" value="Intein_splicing"/>
    <property type="match status" value="1"/>
</dbReference>
<comment type="similarity">
    <text evidence="1">Belongs to the DNA polymerase type-B family.</text>
</comment>
<evidence type="ECO:0000256" key="11">
    <source>
        <dbReference type="ARBA" id="ARBA00049244"/>
    </source>
</evidence>
<dbReference type="GO" id="GO:0016787">
    <property type="term" value="F:hydrolase activity"/>
    <property type="evidence" value="ECO:0007669"/>
    <property type="project" value="UniProtKB-KW"/>
</dbReference>
<comment type="catalytic activity">
    <reaction evidence="11">
        <text>DNA(n) + a 2'-deoxyribonucleoside 5'-triphosphate = DNA(n+1) + diphosphate</text>
        <dbReference type="Rhea" id="RHEA:22508"/>
        <dbReference type="Rhea" id="RHEA-COMP:17339"/>
        <dbReference type="Rhea" id="RHEA-COMP:17340"/>
        <dbReference type="ChEBI" id="CHEBI:33019"/>
        <dbReference type="ChEBI" id="CHEBI:61560"/>
        <dbReference type="ChEBI" id="CHEBI:173112"/>
        <dbReference type="EC" id="2.7.7.7"/>
    </reaction>
</comment>
<dbReference type="InterPro" id="IPR006141">
    <property type="entry name" value="Intein_N"/>
</dbReference>
<keyword evidence="8" id="KW-0239">DNA-directed DNA polymerase</keyword>
<dbReference type="GO" id="GO:0000166">
    <property type="term" value="F:nucleotide binding"/>
    <property type="evidence" value="ECO:0007669"/>
    <property type="project" value="InterPro"/>
</dbReference>
<dbReference type="InterPro" id="IPR012337">
    <property type="entry name" value="RNaseH-like_sf"/>
</dbReference>
<keyword evidence="3 13" id="KW-0808">Transferase</keyword>
<keyword evidence="5" id="KW-0235">DNA replication</keyword>
<dbReference type="InterPro" id="IPR006172">
    <property type="entry name" value="DNA-dir_DNA_pol_B"/>
</dbReference>
<dbReference type="SMART" id="SM00306">
    <property type="entry name" value="HintN"/>
    <property type="match status" value="1"/>
</dbReference>
<accession>A0A4Y5JW05</accession>
<dbReference type="EC" id="2.7.7.7" evidence="2"/>
<dbReference type="EMBL" id="MK797984">
    <property type="protein sequence ID" value="QCG76192.1"/>
    <property type="molecule type" value="Genomic_DNA"/>
</dbReference>
<evidence type="ECO:0000256" key="3">
    <source>
        <dbReference type="ARBA" id="ARBA00022679"/>
    </source>
</evidence>
<proteinExistence type="inferred from homology"/>
<evidence type="ECO:0000256" key="10">
    <source>
        <dbReference type="ARBA" id="ARBA00023125"/>
    </source>
</evidence>
<dbReference type="GO" id="GO:0016539">
    <property type="term" value="P:intein-mediated protein splicing"/>
    <property type="evidence" value="ECO:0007669"/>
    <property type="project" value="InterPro"/>
</dbReference>
<protein>
    <recommendedName>
        <fullName evidence="2">DNA-directed DNA polymerase</fullName>
        <ecNumber evidence="2">2.7.7.7</ecNumber>
    </recommendedName>
</protein>
<evidence type="ECO:0000259" key="12">
    <source>
        <dbReference type="SMART" id="SM00306"/>
    </source>
</evidence>
<dbReference type="InterPro" id="IPR036397">
    <property type="entry name" value="RNaseH_sf"/>
</dbReference>
<dbReference type="InterPro" id="IPR043502">
    <property type="entry name" value="DNA/RNA_pol_sf"/>
</dbReference>
<evidence type="ECO:0000256" key="9">
    <source>
        <dbReference type="ARBA" id="ARBA00023109"/>
    </source>
</evidence>
<dbReference type="PANTHER" id="PTHR10322:SF23">
    <property type="entry name" value="DNA POLYMERASE DELTA CATALYTIC SUBUNIT"/>
    <property type="match status" value="1"/>
</dbReference>
<evidence type="ECO:0000256" key="8">
    <source>
        <dbReference type="ARBA" id="ARBA00022932"/>
    </source>
</evidence>
<dbReference type="SUPFAM" id="SSF53098">
    <property type="entry name" value="Ribonuclease H-like"/>
    <property type="match status" value="1"/>
</dbReference>
<evidence type="ECO:0000256" key="4">
    <source>
        <dbReference type="ARBA" id="ARBA00022695"/>
    </source>
</evidence>
<dbReference type="GO" id="GO:0006261">
    <property type="term" value="P:DNA-templated DNA replication"/>
    <property type="evidence" value="ECO:0007669"/>
    <property type="project" value="TreeGrafter"/>
</dbReference>
<dbReference type="Pfam" id="PF00136">
    <property type="entry name" value="DNA_pol_B"/>
    <property type="match status" value="2"/>
</dbReference>
<dbReference type="Pfam" id="PF03104">
    <property type="entry name" value="DNA_pol_B_exo1"/>
    <property type="match status" value="1"/>
</dbReference>
<dbReference type="InterPro" id="IPR023211">
    <property type="entry name" value="DNA_pol_palm_dom_sf"/>
</dbReference>
<keyword evidence="7" id="KW-0378">Hydrolase</keyword>
<dbReference type="Gene3D" id="3.30.342.10">
    <property type="entry name" value="DNA Polymerase, chain B, domain 1"/>
    <property type="match status" value="1"/>
</dbReference>
<keyword evidence="10" id="KW-0238">DNA-binding</keyword>
<dbReference type="InterPro" id="IPR050240">
    <property type="entry name" value="DNA_pol_type-B"/>
</dbReference>
<dbReference type="GO" id="GO:0003887">
    <property type="term" value="F:DNA-directed DNA polymerase activity"/>
    <property type="evidence" value="ECO:0007669"/>
    <property type="project" value="UniProtKB-KW"/>
</dbReference>
<dbReference type="Proteomes" id="UP000316733">
    <property type="component" value="Segment"/>
</dbReference>
<dbReference type="SUPFAM" id="SSF56672">
    <property type="entry name" value="DNA/RNA polymerases"/>
    <property type="match status" value="1"/>
</dbReference>
<evidence type="ECO:0000256" key="5">
    <source>
        <dbReference type="ARBA" id="ARBA00022705"/>
    </source>
</evidence>
<dbReference type="Gene3D" id="3.30.420.10">
    <property type="entry name" value="Ribonuclease H-like superfamily/Ribonuclease H"/>
    <property type="match status" value="1"/>
</dbReference>
<feature type="domain" description="Hint" evidence="12">
    <location>
        <begin position="685"/>
        <end position="801"/>
    </location>
</feature>
<keyword evidence="4 13" id="KW-0548">Nucleotidyltransferase</keyword>
<dbReference type="InterPro" id="IPR006134">
    <property type="entry name" value="DNA-dir_DNA_pol_B_multi_dom"/>
</dbReference>
<dbReference type="PROSITE" id="PS50817">
    <property type="entry name" value="INTEIN_N_TER"/>
    <property type="match status" value="1"/>
</dbReference>
<dbReference type="GO" id="GO:0003677">
    <property type="term" value="F:DNA binding"/>
    <property type="evidence" value="ECO:0007669"/>
    <property type="project" value="UniProtKB-KW"/>
</dbReference>
<name>A0A4Y5JW05_9CAUD</name>
<keyword evidence="6" id="KW-0540">Nuclease</keyword>
<dbReference type="SMART" id="SM00486">
    <property type="entry name" value="POLBc"/>
    <property type="match status" value="1"/>
</dbReference>
<evidence type="ECO:0000256" key="6">
    <source>
        <dbReference type="ARBA" id="ARBA00022722"/>
    </source>
</evidence>
<evidence type="ECO:0000313" key="13">
    <source>
        <dbReference type="EMBL" id="QCG76192.1"/>
    </source>
</evidence>
<keyword evidence="9" id="KW-1194">Viral DNA replication</keyword>
<evidence type="ECO:0000256" key="7">
    <source>
        <dbReference type="ARBA" id="ARBA00022801"/>
    </source>
</evidence>
<dbReference type="NCBIfam" id="TIGR01445">
    <property type="entry name" value="intein_Nterm"/>
    <property type="match status" value="1"/>
</dbReference>
<organism evidence="13 14">
    <name type="scientific">Pseudomonas phage vB_PaeM_PA5oct</name>
    <dbReference type="NCBI Taxonomy" id="2163605"/>
    <lineage>
        <taxon>Viruses</taxon>
        <taxon>Duplodnaviria</taxon>
        <taxon>Heunggongvirae</taxon>
        <taxon>Uroviricota</taxon>
        <taxon>Caudoviricetes</taxon>
        <taxon>Arenbergviridae</taxon>
        <taxon>Wroclawvirus</taxon>
        <taxon>Wroclawvirus PA5oct</taxon>
    </lineage>
</organism>